<dbReference type="InterPro" id="IPR003140">
    <property type="entry name" value="PLipase/COase/thioEstase"/>
</dbReference>
<evidence type="ECO:0000259" key="1">
    <source>
        <dbReference type="Pfam" id="PF02230"/>
    </source>
</evidence>
<feature type="domain" description="BCE-2095-like N-terminal" evidence="2">
    <location>
        <begin position="2"/>
        <end position="107"/>
    </location>
</feature>
<keyword evidence="3" id="KW-0378">Hydrolase</keyword>
<evidence type="ECO:0000313" key="3">
    <source>
        <dbReference type="EMBL" id="AIC93220.1"/>
    </source>
</evidence>
<protein>
    <submittedName>
        <fullName evidence="3">Alpha/beta hydrolase domain-containing protein</fullName>
    </submittedName>
</protein>
<evidence type="ECO:0000313" key="4">
    <source>
        <dbReference type="Proteomes" id="UP000027142"/>
    </source>
</evidence>
<gene>
    <name evidence="3" type="ORF">BleG1_0612</name>
</gene>
<dbReference type="GO" id="GO:0016787">
    <property type="term" value="F:hydrolase activity"/>
    <property type="evidence" value="ECO:0007669"/>
    <property type="project" value="UniProtKB-KW"/>
</dbReference>
<dbReference type="HOGENOM" id="CLU_076826_0_0_9"/>
<name>A0A060LTA7_9BACI</name>
<keyword evidence="4" id="KW-1185">Reference proteome</keyword>
<dbReference type="KEGG" id="ble:BleG1_0612"/>
<feature type="domain" description="Phospholipase/carboxylesterase/thioesterase" evidence="1">
    <location>
        <begin position="191"/>
        <end position="304"/>
    </location>
</feature>
<dbReference type="EMBL" id="CP003923">
    <property type="protein sequence ID" value="AIC93220.1"/>
    <property type="molecule type" value="Genomic_DNA"/>
</dbReference>
<dbReference type="eggNOG" id="COG0400">
    <property type="taxonomic scope" value="Bacteria"/>
</dbReference>
<dbReference type="OrthoDB" id="2803643at2"/>
<reference evidence="3 4" key="1">
    <citation type="journal article" date="2014" name="Gene">
        <title>A comparative genomic analysis of the alkalitolerant soil bacterium Bacillus lehensis G1.</title>
        <authorList>
            <person name="Noor Y.M."/>
            <person name="Samsulrizal N.H."/>
            <person name="Jema'on N.A."/>
            <person name="Low K.O."/>
            <person name="Ramli A.N."/>
            <person name="Alias N.I."/>
            <person name="Damis S.I."/>
            <person name="Fuzi S.F."/>
            <person name="Isa M.N."/>
            <person name="Murad A.M."/>
            <person name="Raih M.F."/>
            <person name="Bakar F.D."/>
            <person name="Najimudin N."/>
            <person name="Mahadi N.M."/>
            <person name="Illias R.M."/>
        </authorList>
    </citation>
    <scope>NUCLEOTIDE SEQUENCE [LARGE SCALE GENOMIC DNA]</scope>
    <source>
        <strain evidence="3 4">G1</strain>
    </source>
</reference>
<proteinExistence type="predicted"/>
<accession>A0A060LTA7</accession>
<dbReference type="STRING" id="1246626.BleG1_0612"/>
<dbReference type="Pfam" id="PF22316">
    <property type="entry name" value="ABhydrolase-like_N"/>
    <property type="match status" value="1"/>
</dbReference>
<dbReference type="RefSeq" id="WP_038476985.1">
    <property type="nucleotide sequence ID" value="NZ_CP003923.1"/>
</dbReference>
<dbReference type="InterPro" id="IPR054527">
    <property type="entry name" value="BCE_2095-like_N"/>
</dbReference>
<dbReference type="SUPFAM" id="SSF53474">
    <property type="entry name" value="alpha/beta-Hydrolases"/>
    <property type="match status" value="1"/>
</dbReference>
<dbReference type="PATRIC" id="fig|1246626.3.peg.607"/>
<dbReference type="AlphaFoldDB" id="A0A060LTA7"/>
<dbReference type="Proteomes" id="UP000027142">
    <property type="component" value="Chromosome"/>
</dbReference>
<dbReference type="Gene3D" id="3.40.50.1820">
    <property type="entry name" value="alpha/beta hydrolase"/>
    <property type="match status" value="1"/>
</dbReference>
<evidence type="ECO:0000259" key="2">
    <source>
        <dbReference type="Pfam" id="PF22316"/>
    </source>
</evidence>
<organism evidence="3 4">
    <name type="scientific">Shouchella lehensis G1</name>
    <dbReference type="NCBI Taxonomy" id="1246626"/>
    <lineage>
        <taxon>Bacteria</taxon>
        <taxon>Bacillati</taxon>
        <taxon>Bacillota</taxon>
        <taxon>Bacilli</taxon>
        <taxon>Bacillales</taxon>
        <taxon>Bacillaceae</taxon>
        <taxon>Shouchella</taxon>
    </lineage>
</organism>
<sequence>MKYTKLLNTTLEKYKTNGAEEAYHYISKHANEVEGNHAQIYNFQYALAAASGHEDEALAIMKEAIIENGHWYSYTYLLEDEDLDSLRKNEEFQYMIDLCRNREEEAKKNAESTLEVIVPDKDRTKEGLFIALHGNQENNSFTKVNWQTVTSNGFVLGLPQSSQIEFSGGYNWDDVEKGSMELQTHYETMKQNVQVNHGSIILGGFSAGAGVILNTILKRDIPVQGFIFVGPWLPDVEQYADQLAMMADKGIKGYIICGDQDEDSLDCTNTFIKLLEKKNVKHVFELVNELDHDYPENFDRFLNKAIDYLTNQH</sequence>
<dbReference type="InterPro" id="IPR029058">
    <property type="entry name" value="AB_hydrolase_fold"/>
</dbReference>
<dbReference type="Pfam" id="PF02230">
    <property type="entry name" value="Abhydrolase_2"/>
    <property type="match status" value="1"/>
</dbReference>